<protein>
    <recommendedName>
        <fullName evidence="2">DNA-3-methyladenine glycosylase II</fullName>
        <ecNumber evidence="2">3.2.2.21</ecNumber>
    </recommendedName>
</protein>
<evidence type="ECO:0000259" key="5">
    <source>
        <dbReference type="SMART" id="SM00478"/>
    </source>
</evidence>
<dbReference type="InterPro" id="IPR003265">
    <property type="entry name" value="HhH-GPD_domain"/>
</dbReference>
<dbReference type="InterPro" id="IPR011257">
    <property type="entry name" value="DNA_glycosylase"/>
</dbReference>
<gene>
    <name evidence="6" type="ORF">E0F26_11075</name>
</gene>
<feature type="domain" description="HhH-GPD" evidence="5">
    <location>
        <begin position="51"/>
        <end position="203"/>
    </location>
</feature>
<dbReference type="Gene3D" id="1.10.1670.40">
    <property type="match status" value="1"/>
</dbReference>
<dbReference type="PANTHER" id="PTHR43003:SF5">
    <property type="entry name" value="DNA-3-METHYLADENINE GLYCOSYLASE"/>
    <property type="match status" value="1"/>
</dbReference>
<dbReference type="Pfam" id="PF00730">
    <property type="entry name" value="HhH-GPD"/>
    <property type="match status" value="1"/>
</dbReference>
<evidence type="ECO:0000256" key="3">
    <source>
        <dbReference type="ARBA" id="ARBA00022763"/>
    </source>
</evidence>
<sequence length="208" mass="23038">MEYQLATANIKAALDTLAKQHERIGRALEQVGYPEERRREHSFETLARIVVGQQVSVAAATSINKKLVTALGGQLTATEVLNASDELLRSAGLSRQKVTYIQSLATAEATGSLVLDSLPELTDNDAENVITRIKGFGEWSAHMYLMFSLGRPDIWPVGDLAVREGFRRIQGLDERPSAGKLKPMGEDYRPYRSSLAMLCWRFCTAEPL</sequence>
<evidence type="ECO:0000313" key="7">
    <source>
        <dbReference type="Proteomes" id="UP001317963"/>
    </source>
</evidence>
<dbReference type="PANTHER" id="PTHR43003">
    <property type="entry name" value="DNA-3-METHYLADENINE GLYCOSYLASE"/>
    <property type="match status" value="1"/>
</dbReference>
<keyword evidence="3" id="KW-0227">DNA damage</keyword>
<keyword evidence="4" id="KW-0234">DNA repair</keyword>
<proteinExistence type="predicted"/>
<dbReference type="SUPFAM" id="SSF48150">
    <property type="entry name" value="DNA-glycosylase"/>
    <property type="match status" value="1"/>
</dbReference>
<organism evidence="6 7">
    <name type="scientific">Candidatus Paraluminiphilus aquimaris</name>
    <dbReference type="NCBI Taxonomy" id="2518994"/>
    <lineage>
        <taxon>Bacteria</taxon>
        <taxon>Pseudomonadati</taxon>
        <taxon>Pseudomonadota</taxon>
        <taxon>Gammaproteobacteria</taxon>
        <taxon>Cellvibrionales</taxon>
        <taxon>Halieaceae</taxon>
        <taxon>Candidatus Paraluminiphilus</taxon>
    </lineage>
</organism>
<accession>A0ABY6Q7H3</accession>
<keyword evidence="7" id="KW-1185">Reference proteome</keyword>
<evidence type="ECO:0000256" key="4">
    <source>
        <dbReference type="ARBA" id="ARBA00023204"/>
    </source>
</evidence>
<dbReference type="CDD" id="cd00056">
    <property type="entry name" value="ENDO3c"/>
    <property type="match status" value="1"/>
</dbReference>
<dbReference type="Gene3D" id="1.10.340.30">
    <property type="entry name" value="Hypothetical protein, domain 2"/>
    <property type="match status" value="1"/>
</dbReference>
<dbReference type="EMBL" id="CP036501">
    <property type="protein sequence ID" value="UZP75244.1"/>
    <property type="molecule type" value="Genomic_DNA"/>
</dbReference>
<evidence type="ECO:0000256" key="2">
    <source>
        <dbReference type="ARBA" id="ARBA00012000"/>
    </source>
</evidence>
<comment type="catalytic activity">
    <reaction evidence="1">
        <text>Hydrolysis of alkylated DNA, releasing 3-methyladenine, 3-methylguanine, 7-methylguanine and 7-methyladenine.</text>
        <dbReference type="EC" id="3.2.2.21"/>
    </reaction>
</comment>
<dbReference type="Proteomes" id="UP001317963">
    <property type="component" value="Chromosome"/>
</dbReference>
<dbReference type="EC" id="3.2.2.21" evidence="2"/>
<reference evidence="6 7" key="1">
    <citation type="submission" date="2019-02" db="EMBL/GenBank/DDBJ databases">
        <title>Halieaceae_genomes.</title>
        <authorList>
            <person name="Li S.-H."/>
        </authorList>
    </citation>
    <scope>NUCLEOTIDE SEQUENCE [LARGE SCALE GENOMIC DNA]</scope>
    <source>
        <strain evidence="6 7">JH123</strain>
    </source>
</reference>
<dbReference type="InterPro" id="IPR051912">
    <property type="entry name" value="Alkylbase_DNA_Glycosylase/TA"/>
</dbReference>
<dbReference type="RefSeq" id="WP_279241725.1">
    <property type="nucleotide sequence ID" value="NZ_CP036501.1"/>
</dbReference>
<dbReference type="SMART" id="SM00478">
    <property type="entry name" value="ENDO3c"/>
    <property type="match status" value="1"/>
</dbReference>
<name>A0ABY6Q7H3_9GAMM</name>
<evidence type="ECO:0000256" key="1">
    <source>
        <dbReference type="ARBA" id="ARBA00000086"/>
    </source>
</evidence>
<evidence type="ECO:0000313" key="6">
    <source>
        <dbReference type="EMBL" id="UZP75244.1"/>
    </source>
</evidence>